<dbReference type="GO" id="GO:0004674">
    <property type="term" value="F:protein serine/threonine kinase activity"/>
    <property type="evidence" value="ECO:0007669"/>
    <property type="project" value="TreeGrafter"/>
</dbReference>
<feature type="domain" description="Serine-threonine/tyrosine-protein kinase catalytic" evidence="2">
    <location>
        <begin position="829"/>
        <end position="927"/>
    </location>
</feature>
<dbReference type="Gene3D" id="3.30.60.20">
    <property type="match status" value="1"/>
</dbReference>
<dbReference type="AlphaFoldDB" id="A0A7R9J727"/>
<dbReference type="EMBL" id="OE181844">
    <property type="protein sequence ID" value="CAD7573790.1"/>
    <property type="molecule type" value="Genomic_DNA"/>
</dbReference>
<feature type="region of interest" description="Disordered" evidence="1">
    <location>
        <begin position="711"/>
        <end position="746"/>
    </location>
</feature>
<dbReference type="InterPro" id="IPR001245">
    <property type="entry name" value="Ser-Thr/Tyr_kinase_cat_dom"/>
</dbReference>
<dbReference type="Pfam" id="PF20406">
    <property type="entry name" value="SAM_KSR1_N"/>
    <property type="match status" value="1"/>
</dbReference>
<dbReference type="PANTHER" id="PTHR44329:SF253">
    <property type="entry name" value="KINASE SUPPRESSOR OF RAS 2"/>
    <property type="match status" value="1"/>
</dbReference>
<feature type="region of interest" description="Disordered" evidence="1">
    <location>
        <begin position="623"/>
        <end position="674"/>
    </location>
</feature>
<reference evidence="5" key="1">
    <citation type="submission" date="2020-11" db="EMBL/GenBank/DDBJ databases">
        <authorList>
            <person name="Tran Van P."/>
        </authorList>
    </citation>
    <scope>NUCLEOTIDE SEQUENCE</scope>
</reference>
<feature type="domain" description="Kinase suppressor of RAS SAM-like" evidence="3">
    <location>
        <begin position="249"/>
        <end position="315"/>
    </location>
</feature>
<organism evidence="5">
    <name type="scientific">Timema californicum</name>
    <name type="common">California timema</name>
    <name type="synonym">Walking stick</name>
    <dbReference type="NCBI Taxonomy" id="61474"/>
    <lineage>
        <taxon>Eukaryota</taxon>
        <taxon>Metazoa</taxon>
        <taxon>Ecdysozoa</taxon>
        <taxon>Arthropoda</taxon>
        <taxon>Hexapoda</taxon>
        <taxon>Insecta</taxon>
        <taxon>Pterygota</taxon>
        <taxon>Neoptera</taxon>
        <taxon>Polyneoptera</taxon>
        <taxon>Phasmatodea</taxon>
        <taxon>Timematodea</taxon>
        <taxon>Timematoidea</taxon>
        <taxon>Timematidae</taxon>
        <taxon>Timema</taxon>
    </lineage>
</organism>
<feature type="compositionally biased region" description="Polar residues" evidence="1">
    <location>
        <begin position="664"/>
        <end position="674"/>
    </location>
</feature>
<name>A0A7R9J727_TIMCA</name>
<dbReference type="Gene3D" id="1.10.150.50">
    <property type="entry name" value="Transcription Factor, Ets-1"/>
    <property type="match status" value="1"/>
</dbReference>
<dbReference type="Gene3D" id="1.10.510.10">
    <property type="entry name" value="Transferase(Phosphotransferase) domain 1"/>
    <property type="match status" value="1"/>
</dbReference>
<dbReference type="SUPFAM" id="SSF56112">
    <property type="entry name" value="Protein kinase-like (PK-like)"/>
    <property type="match status" value="1"/>
</dbReference>
<feature type="compositionally biased region" description="Low complexity" evidence="1">
    <location>
        <begin position="644"/>
        <end position="659"/>
    </location>
</feature>
<feature type="region of interest" description="Disordered" evidence="1">
    <location>
        <begin position="595"/>
        <end position="614"/>
    </location>
</feature>
<dbReference type="Gene3D" id="6.10.140.1120">
    <property type="match status" value="1"/>
</dbReference>
<feature type="compositionally biased region" description="Polar residues" evidence="1">
    <location>
        <begin position="485"/>
        <end position="500"/>
    </location>
</feature>
<dbReference type="InterPro" id="IPR046933">
    <property type="entry name" value="SAM_KSR1_N_sf"/>
</dbReference>
<feature type="compositionally biased region" description="Low complexity" evidence="1">
    <location>
        <begin position="400"/>
        <end position="410"/>
    </location>
</feature>
<evidence type="ECO:0000256" key="1">
    <source>
        <dbReference type="SAM" id="MobiDB-lite"/>
    </source>
</evidence>
<dbReference type="InterPro" id="IPR013761">
    <property type="entry name" value="SAM/pointed_sf"/>
</dbReference>
<feature type="compositionally biased region" description="Low complexity" evidence="1">
    <location>
        <begin position="518"/>
        <end position="537"/>
    </location>
</feature>
<feature type="compositionally biased region" description="Polar residues" evidence="1">
    <location>
        <begin position="716"/>
        <end position="725"/>
    </location>
</feature>
<proteinExistence type="predicted"/>
<evidence type="ECO:0000259" key="2">
    <source>
        <dbReference type="Pfam" id="PF07714"/>
    </source>
</evidence>
<dbReference type="PANTHER" id="PTHR44329">
    <property type="entry name" value="SERINE/THREONINE-PROTEIN KINASE TNNI3K-RELATED"/>
    <property type="match status" value="1"/>
</dbReference>
<feature type="compositionally biased region" description="Polar residues" evidence="1">
    <location>
        <begin position="547"/>
        <end position="559"/>
    </location>
</feature>
<feature type="compositionally biased region" description="Pro residues" evidence="1">
    <location>
        <begin position="411"/>
        <end position="426"/>
    </location>
</feature>
<dbReference type="Pfam" id="PF07714">
    <property type="entry name" value="PK_Tyr_Ser-Thr"/>
    <property type="match status" value="1"/>
</dbReference>
<feature type="region of interest" description="Disordered" evidence="1">
    <location>
        <begin position="350"/>
        <end position="382"/>
    </location>
</feature>
<feature type="region of interest" description="Disordered" evidence="1">
    <location>
        <begin position="400"/>
        <end position="561"/>
    </location>
</feature>
<evidence type="ECO:0000313" key="5">
    <source>
        <dbReference type="EMBL" id="CAD7573790.1"/>
    </source>
</evidence>
<protein>
    <submittedName>
        <fullName evidence="5">(California timema) hypothetical protein</fullName>
    </submittedName>
</protein>
<evidence type="ECO:0000259" key="4">
    <source>
        <dbReference type="Pfam" id="PF20406"/>
    </source>
</evidence>
<feature type="domain" description="Kinase suppressor RAS 1 N-terminal helical hairpin" evidence="4">
    <location>
        <begin position="127"/>
        <end position="163"/>
    </location>
</feature>
<accession>A0A7R9J727</accession>
<dbReference type="CDD" id="cd20812">
    <property type="entry name" value="C1_KSR"/>
    <property type="match status" value="1"/>
</dbReference>
<dbReference type="InterPro" id="IPR025561">
    <property type="entry name" value="KSR_SAM-like_dom"/>
</dbReference>
<gene>
    <name evidence="5" type="ORF">TCMB3V08_LOCUS6415</name>
</gene>
<dbReference type="InterPro" id="IPR046861">
    <property type="entry name" value="SAM_KSR1_N"/>
</dbReference>
<dbReference type="Pfam" id="PF13543">
    <property type="entry name" value="SAM_KSR1"/>
    <property type="match status" value="1"/>
</dbReference>
<dbReference type="InterPro" id="IPR051681">
    <property type="entry name" value="Ser/Thr_Kinases-Pseudokinases"/>
</dbReference>
<evidence type="ECO:0000259" key="3">
    <source>
        <dbReference type="Pfam" id="PF13543"/>
    </source>
</evidence>
<sequence length="953" mass="106047">MFVLTHALFYQTKHLFGSVKFHKSDGFPLPSSSSASSIHPSAVIFRMIIVSKLNRKVEHGPIHSARMTGVQVDLDYMSTLYEQCLSEQQCAWSERTRNVSTRLKLEVPSVIFVMADEEADQEIRRALDVVQSMIDISSDRLEGLRTQCATSAELTQQEIRTLEELGMLNLEEVNLHLCEGIGENHLGKTTPSSPDQNSNFDLPVLGSLAKHKTSALVNYDTEGKLIKLYSRQLVTKAKLQEDALPSEMRHFPSLKQWLQVVGLSQESIRVVCQRVPSLETLQEKSEHELRNILSEHNAREDEEVRRLNRALHNLKKYTEILLRGEIPSETGELALYWDSWDRHQVIKTGVVGGSTSPRPPRTRAARSSVPSEEYLPHNNYNNGNSLCGSISTLTTASSTSSITSLPHHAPLSPPPLFPPYTPPSTPPILKGKAGERVKFPTTPPPRKKHQTGLQSTTLLPDAYPLTKSKSHESQLANRVEGAENNLASSEQVNGCGSSRVQRARLSTEPGPNCEYEHPSSLLSSPIKSPPYSSSGLDSSDDSSYKSTLQVPKSPRTPTISRGMGHIIAHRFTKTFKMMTTCDYCEKQMFIGTGFLPNQSPSMGRPTISSPSHPSNLLATLARRDRKRSHPQPSINIPPFPAPDSSSNTSSCNSSTPSSPALVMTTHTPHTTSKQQFHFPDVNHLDKGVTLETHPLMAPPALDEMLETHKSIDSDRTVSVSGSNSTDSERTPVRVDSQDSQVSDGEAVDRCWPRQNSDSFLVILTNISEVNMNSEGFPAPYDPPPWKQKRWIVVDGPQSQDGERQLPCSPLVLSGKGNGLSIPPGWLCYLSPEIIRSLRARQKHDEEELPFTKSSDVYAFGTVWYELLCGEWPFKSQPPEAIIWQVGKGMKQSLANLQASRDVKDILMLCWSYRPTERPDFTRLLKTLEKLPKKRLARSPSHPIHLSRSAESVF</sequence>
<dbReference type="InterPro" id="IPR011009">
    <property type="entry name" value="Kinase-like_dom_sf"/>
</dbReference>
<feature type="compositionally biased region" description="Basic and acidic residues" evidence="1">
    <location>
        <begin position="726"/>
        <end position="736"/>
    </location>
</feature>